<evidence type="ECO:0000256" key="2">
    <source>
        <dbReference type="ARBA" id="ARBA00004496"/>
    </source>
</evidence>
<dbReference type="GO" id="GO:0032259">
    <property type="term" value="P:methylation"/>
    <property type="evidence" value="ECO:0007669"/>
    <property type="project" value="UniProtKB-KW"/>
</dbReference>
<organism evidence="10 11">
    <name type="scientific">Varroa destructor</name>
    <name type="common">Honeybee mite</name>
    <dbReference type="NCBI Taxonomy" id="109461"/>
    <lineage>
        <taxon>Eukaryota</taxon>
        <taxon>Metazoa</taxon>
        <taxon>Ecdysozoa</taxon>
        <taxon>Arthropoda</taxon>
        <taxon>Chelicerata</taxon>
        <taxon>Arachnida</taxon>
        <taxon>Acari</taxon>
        <taxon>Parasitiformes</taxon>
        <taxon>Mesostigmata</taxon>
        <taxon>Gamasina</taxon>
        <taxon>Dermanyssoidea</taxon>
        <taxon>Varroidae</taxon>
        <taxon>Varroa</taxon>
    </lineage>
</organism>
<keyword evidence="4" id="KW-0963">Cytoplasm</keyword>
<dbReference type="RefSeq" id="XP_022668550.1">
    <property type="nucleotide sequence ID" value="XM_022812815.1"/>
</dbReference>
<keyword evidence="5" id="KW-0489">Methyltransferase</keyword>
<comment type="similarity">
    <text evidence="9">Belongs to the methyltransferase superfamily. METTL18 family.</text>
</comment>
<evidence type="ECO:0000256" key="8">
    <source>
        <dbReference type="ARBA" id="ARBA00023242"/>
    </source>
</evidence>
<evidence type="ECO:0000256" key="3">
    <source>
        <dbReference type="ARBA" id="ARBA00012533"/>
    </source>
</evidence>
<dbReference type="Pfam" id="PF10294">
    <property type="entry name" value="Methyltransf_16"/>
    <property type="match status" value="1"/>
</dbReference>
<proteinExistence type="inferred from homology"/>
<name>A0A7M7KL20_VARDE</name>
<dbReference type="Gene3D" id="3.40.50.150">
    <property type="entry name" value="Vaccinia Virus protein VP39"/>
    <property type="match status" value="1"/>
</dbReference>
<sequence length="291" mass="32762">MFKFNFDIETGEAHMSAPQSDYATNSDGKPEQAEDAALVCSNKEPFQEVFPNEAFNSSDSSCESPPICETLGVKHLSAPITSKNDHLFQRAEKLNSDLIPQVYEGGYKIWESTIDLLNVLSQRQELVCGRHVLDLGCGAGVGGLRAVLDGASSVHFHDYNASVLANLTIPNFRLLSSTIEVEEKKYTTQNVRFFAGDWTLFKNPMEYDLILTAETIYRRENYAILCDLFDRCLVPEKGQVIVAAKTIYFGVGGSMTEFRDCCLRRGWKVETLFRMDKGGWSRFYKTELARQ</sequence>
<dbReference type="PANTHER" id="PTHR14614:SF39">
    <property type="entry name" value="HISTIDINE PROTEIN METHYLTRANSFERASE 1 HOMOLOG"/>
    <property type="match status" value="1"/>
</dbReference>
<dbReference type="InterPro" id="IPR019410">
    <property type="entry name" value="Methyltransf_16"/>
</dbReference>
<dbReference type="GO" id="GO:0005634">
    <property type="term" value="C:nucleus"/>
    <property type="evidence" value="ECO:0007669"/>
    <property type="project" value="UniProtKB-SubCell"/>
</dbReference>
<dbReference type="EC" id="2.1.1.85" evidence="3"/>
<dbReference type="GeneID" id="111253440"/>
<keyword evidence="7" id="KW-0949">S-adenosyl-L-methionine</keyword>
<evidence type="ECO:0000256" key="5">
    <source>
        <dbReference type="ARBA" id="ARBA00022603"/>
    </source>
</evidence>
<evidence type="ECO:0000256" key="7">
    <source>
        <dbReference type="ARBA" id="ARBA00022691"/>
    </source>
</evidence>
<dbReference type="SUPFAM" id="SSF53335">
    <property type="entry name" value="S-adenosyl-L-methionine-dependent methyltransferases"/>
    <property type="match status" value="1"/>
</dbReference>
<evidence type="ECO:0000313" key="11">
    <source>
        <dbReference type="Proteomes" id="UP000594260"/>
    </source>
</evidence>
<dbReference type="GO" id="GO:0005737">
    <property type="term" value="C:cytoplasm"/>
    <property type="evidence" value="ECO:0007669"/>
    <property type="project" value="UniProtKB-SubCell"/>
</dbReference>
<dbReference type="GO" id="GO:0018064">
    <property type="term" value="F:protein-L-histidine N-tele-methyltransferase activity"/>
    <property type="evidence" value="ECO:0007669"/>
    <property type="project" value="UniProtKB-EC"/>
</dbReference>
<dbReference type="EnsemblMetazoa" id="XM_022812815">
    <property type="protein sequence ID" value="XP_022668550"/>
    <property type="gene ID" value="LOC111253440"/>
</dbReference>
<dbReference type="PANTHER" id="PTHR14614">
    <property type="entry name" value="HEPATOCELLULAR CARCINOMA-ASSOCIATED ANTIGEN"/>
    <property type="match status" value="1"/>
</dbReference>
<dbReference type="CDD" id="cd02440">
    <property type="entry name" value="AdoMet_MTases"/>
    <property type="match status" value="1"/>
</dbReference>
<keyword evidence="11" id="KW-1185">Reference proteome</keyword>
<keyword evidence="8" id="KW-0539">Nucleus</keyword>
<comment type="subcellular location">
    <subcellularLocation>
        <location evidence="2">Cytoplasm</location>
    </subcellularLocation>
    <subcellularLocation>
        <location evidence="1">Nucleus</location>
    </subcellularLocation>
</comment>
<evidence type="ECO:0000256" key="1">
    <source>
        <dbReference type="ARBA" id="ARBA00004123"/>
    </source>
</evidence>
<keyword evidence="6" id="KW-0808">Transferase</keyword>
<dbReference type="InterPro" id="IPR029063">
    <property type="entry name" value="SAM-dependent_MTases_sf"/>
</dbReference>
<evidence type="ECO:0000256" key="9">
    <source>
        <dbReference type="ARBA" id="ARBA00038126"/>
    </source>
</evidence>
<evidence type="ECO:0000313" key="10">
    <source>
        <dbReference type="EnsemblMetazoa" id="XP_022668550"/>
    </source>
</evidence>
<evidence type="ECO:0000256" key="4">
    <source>
        <dbReference type="ARBA" id="ARBA00022490"/>
    </source>
</evidence>
<reference evidence="10" key="1">
    <citation type="submission" date="2021-01" db="UniProtKB">
        <authorList>
            <consortium name="EnsemblMetazoa"/>
        </authorList>
    </citation>
    <scope>IDENTIFICATION</scope>
</reference>
<accession>A0A7M7KL20</accession>
<evidence type="ECO:0000256" key="6">
    <source>
        <dbReference type="ARBA" id="ARBA00022679"/>
    </source>
</evidence>
<protein>
    <recommendedName>
        <fullName evidence="3">protein-histidine N-methyltransferase</fullName>
        <ecNumber evidence="3">2.1.1.85</ecNumber>
    </recommendedName>
</protein>
<dbReference type="AlphaFoldDB" id="A0A7M7KL20"/>
<dbReference type="Proteomes" id="UP000594260">
    <property type="component" value="Unplaced"/>
</dbReference>